<name>A0ABQ3Z7Z7_9ACTN</name>
<evidence type="ECO:0000313" key="1">
    <source>
        <dbReference type="EMBL" id="GIE05960.1"/>
    </source>
</evidence>
<proteinExistence type="predicted"/>
<keyword evidence="2" id="KW-1185">Reference proteome</keyword>
<accession>A0ABQ3Z7Z7</accession>
<gene>
    <name evidence="1" type="ORF">Adu01nite_73100</name>
</gene>
<evidence type="ECO:0000313" key="2">
    <source>
        <dbReference type="Proteomes" id="UP000637628"/>
    </source>
</evidence>
<sequence length="81" mass="9188">MTDEAHLPKRPVWECYRCGAEWPCVEARNALAAEYVADQLALAILMWTYLEDFAMDAGPGPIGEAWNRFLGWTRRSSDCPP</sequence>
<evidence type="ECO:0008006" key="3">
    <source>
        <dbReference type="Google" id="ProtNLM"/>
    </source>
</evidence>
<organism evidence="1 2">
    <name type="scientific">Paractinoplanes durhamensis</name>
    <dbReference type="NCBI Taxonomy" id="113563"/>
    <lineage>
        <taxon>Bacteria</taxon>
        <taxon>Bacillati</taxon>
        <taxon>Actinomycetota</taxon>
        <taxon>Actinomycetes</taxon>
        <taxon>Micromonosporales</taxon>
        <taxon>Micromonosporaceae</taxon>
        <taxon>Paractinoplanes</taxon>
    </lineage>
</organism>
<reference evidence="1 2" key="1">
    <citation type="submission" date="2021-01" db="EMBL/GenBank/DDBJ databases">
        <title>Whole genome shotgun sequence of Actinoplanes durhamensis NBRC 14914.</title>
        <authorList>
            <person name="Komaki H."/>
            <person name="Tamura T."/>
        </authorList>
    </citation>
    <scope>NUCLEOTIDE SEQUENCE [LARGE SCALE GENOMIC DNA]</scope>
    <source>
        <strain evidence="1 2">NBRC 14914</strain>
    </source>
</reference>
<comment type="caution">
    <text evidence="1">The sequence shown here is derived from an EMBL/GenBank/DDBJ whole genome shotgun (WGS) entry which is preliminary data.</text>
</comment>
<protein>
    <recommendedName>
        <fullName evidence="3">Flavin reductase</fullName>
    </recommendedName>
</protein>
<dbReference type="Proteomes" id="UP000637628">
    <property type="component" value="Unassembled WGS sequence"/>
</dbReference>
<dbReference type="RefSeq" id="WP_203733821.1">
    <property type="nucleotide sequence ID" value="NZ_BAAATX010000036.1"/>
</dbReference>
<dbReference type="EMBL" id="BOML01000058">
    <property type="protein sequence ID" value="GIE05960.1"/>
    <property type="molecule type" value="Genomic_DNA"/>
</dbReference>